<feature type="compositionally biased region" description="Polar residues" evidence="1">
    <location>
        <begin position="146"/>
        <end position="161"/>
    </location>
</feature>
<dbReference type="AlphaFoldDB" id="A0A944C9A7"/>
<comment type="caution">
    <text evidence="3">The sequence shown here is derived from an EMBL/GenBank/DDBJ whole genome shotgun (WGS) entry which is preliminary data.</text>
</comment>
<reference evidence="3" key="2">
    <citation type="journal article" date="2021" name="Microorganisms">
        <title>Bacterial Dimethylsulfoniopropionate Biosynthesis in the East China Sea.</title>
        <authorList>
            <person name="Liu J."/>
            <person name="Zhang Y."/>
            <person name="Liu J."/>
            <person name="Zhong H."/>
            <person name="Williams B.T."/>
            <person name="Zheng Y."/>
            <person name="Curson A.R.J."/>
            <person name="Sun C."/>
            <person name="Sun H."/>
            <person name="Song D."/>
            <person name="Wagner Mackenzie B."/>
            <person name="Bermejo Martinez A."/>
            <person name="Todd J.D."/>
            <person name="Zhang X.H."/>
        </authorList>
    </citation>
    <scope>NUCLEOTIDE SEQUENCE</scope>
    <source>
        <strain evidence="3">AESS21</strain>
    </source>
</reference>
<dbReference type="InterPro" id="IPR052196">
    <property type="entry name" value="Bact_Kbp"/>
</dbReference>
<name>A0A944C9A7_9HYPH</name>
<gene>
    <name evidence="3" type="ORF">DYI23_02655</name>
</gene>
<feature type="compositionally biased region" description="Polar residues" evidence="1">
    <location>
        <begin position="333"/>
        <end position="348"/>
    </location>
</feature>
<evidence type="ECO:0000259" key="2">
    <source>
        <dbReference type="PROSITE" id="PS51782"/>
    </source>
</evidence>
<protein>
    <submittedName>
        <fullName evidence="3">LysM peptidoglycan-binding domain-containing protein</fullName>
    </submittedName>
</protein>
<dbReference type="SUPFAM" id="SSF54106">
    <property type="entry name" value="LysM domain"/>
    <property type="match status" value="1"/>
</dbReference>
<reference evidence="3" key="1">
    <citation type="submission" date="2018-08" db="EMBL/GenBank/DDBJ databases">
        <authorList>
            <person name="Jin W."/>
            <person name="Wang H."/>
            <person name="Yang Y."/>
            <person name="Li M."/>
            <person name="Liu J."/>
        </authorList>
    </citation>
    <scope>NUCLEOTIDE SEQUENCE</scope>
    <source>
        <strain evidence="3">AESS21</strain>
    </source>
</reference>
<dbReference type="InterPro" id="IPR013783">
    <property type="entry name" value="Ig-like_fold"/>
</dbReference>
<dbReference type="InterPro" id="IPR036779">
    <property type="entry name" value="LysM_dom_sf"/>
</dbReference>
<feature type="domain" description="LysM" evidence="2">
    <location>
        <begin position="462"/>
        <end position="511"/>
    </location>
</feature>
<feature type="region of interest" description="Disordered" evidence="1">
    <location>
        <begin position="195"/>
        <end position="226"/>
    </location>
</feature>
<sequence>MTNTALIKAVIAAFFVGSAALVTGYIYSNSGDDDQAPATQSVAESTQEAADTSGEEELAATSAPDDTDSAAEEPDAASAPAETLLFDVVGVEPTGDAVVAGRSEPGAIVALTANGEVVGKGIANDKGEWTIILDQPLPSGDYDVGLQTQDADGTSTGDSSQRLAVSVPEDGTSQPLVVLNSPDAPSTLLQKPELAEAAPAETAPAEAAPAQEQQVAVAEGEETTTPATEAVADAASGVTGDTNPEEGAPAVDETVVAAVEPAAPGVTTESDADVVSEAQPEATDEPTPVETASPADPVAKPVREPIAETAAANVGSAEEPAPVQKPASEAVAATQSPTEEASSDPATLTVTVDAVESEAGKIYVAGTGKAGNTIQVYVADALIGDGVIGSNDRWLIEEQRDLAPGSVEVRADMIGADGKVLARAAVTFEKEAEAIVLTKVVASGQSADNSERAGVTVSKPLPNVIIRKGDNLWRISRRLYGDGVRYTTIYQANKKQIRNPDLIYPGQVFLTPESDLNWAPEQN</sequence>
<feature type="compositionally biased region" description="Acidic residues" evidence="1">
    <location>
        <begin position="65"/>
        <end position="75"/>
    </location>
</feature>
<dbReference type="Pfam" id="PF01476">
    <property type="entry name" value="LysM"/>
    <property type="match status" value="1"/>
</dbReference>
<evidence type="ECO:0000313" key="4">
    <source>
        <dbReference type="Proteomes" id="UP000705379"/>
    </source>
</evidence>
<dbReference type="SMART" id="SM00257">
    <property type="entry name" value="LysM"/>
    <property type="match status" value="1"/>
</dbReference>
<evidence type="ECO:0000256" key="1">
    <source>
        <dbReference type="SAM" id="MobiDB-lite"/>
    </source>
</evidence>
<dbReference type="Gene3D" id="2.60.40.10">
    <property type="entry name" value="Immunoglobulins"/>
    <property type="match status" value="1"/>
</dbReference>
<feature type="region of interest" description="Disordered" evidence="1">
    <location>
        <begin position="263"/>
        <end position="348"/>
    </location>
</feature>
<evidence type="ECO:0000313" key="3">
    <source>
        <dbReference type="EMBL" id="MBS8259109.1"/>
    </source>
</evidence>
<dbReference type="PANTHER" id="PTHR34700">
    <property type="entry name" value="POTASSIUM BINDING PROTEIN KBP"/>
    <property type="match status" value="1"/>
</dbReference>
<accession>A0A944C9A7</accession>
<dbReference type="Proteomes" id="UP000705379">
    <property type="component" value="Unassembled WGS sequence"/>
</dbReference>
<dbReference type="Gene3D" id="3.10.350.10">
    <property type="entry name" value="LysM domain"/>
    <property type="match status" value="1"/>
</dbReference>
<feature type="region of interest" description="Disordered" evidence="1">
    <location>
        <begin position="142"/>
        <end position="161"/>
    </location>
</feature>
<feature type="region of interest" description="Disordered" evidence="1">
    <location>
        <begin position="33"/>
        <end position="78"/>
    </location>
</feature>
<proteinExistence type="predicted"/>
<organism evidence="3 4">
    <name type="scientific">Roseibium polysiphoniae</name>
    <dbReference type="NCBI Taxonomy" id="2571221"/>
    <lineage>
        <taxon>Bacteria</taxon>
        <taxon>Pseudomonadati</taxon>
        <taxon>Pseudomonadota</taxon>
        <taxon>Alphaproteobacteria</taxon>
        <taxon>Hyphomicrobiales</taxon>
        <taxon>Stappiaceae</taxon>
        <taxon>Roseibium</taxon>
    </lineage>
</organism>
<dbReference type="CDD" id="cd00118">
    <property type="entry name" value="LysM"/>
    <property type="match status" value="1"/>
</dbReference>
<dbReference type="EMBL" id="QTKU01000001">
    <property type="protein sequence ID" value="MBS8259109.1"/>
    <property type="molecule type" value="Genomic_DNA"/>
</dbReference>
<dbReference type="InterPro" id="IPR018392">
    <property type="entry name" value="LysM"/>
</dbReference>
<dbReference type="PANTHER" id="PTHR34700:SF4">
    <property type="entry name" value="PHAGE-LIKE ELEMENT PBSX PROTEIN XKDP"/>
    <property type="match status" value="1"/>
</dbReference>
<dbReference type="PROSITE" id="PS51782">
    <property type="entry name" value="LYSM"/>
    <property type="match status" value="1"/>
</dbReference>
<dbReference type="RefSeq" id="WP_213214784.1">
    <property type="nucleotide sequence ID" value="NZ_QTKU01000001.1"/>
</dbReference>
<feature type="compositionally biased region" description="Polar residues" evidence="1">
    <location>
        <begin position="37"/>
        <end position="50"/>
    </location>
</feature>